<dbReference type="OrthoDB" id="290051at2"/>
<feature type="transmembrane region" description="Helical" evidence="1">
    <location>
        <begin position="117"/>
        <end position="148"/>
    </location>
</feature>
<feature type="transmembrane region" description="Helical" evidence="1">
    <location>
        <begin position="255"/>
        <end position="277"/>
    </location>
</feature>
<keyword evidence="1" id="KW-1133">Transmembrane helix</keyword>
<keyword evidence="4" id="KW-1185">Reference proteome</keyword>
<dbReference type="PANTHER" id="PTHR23028:SF53">
    <property type="entry name" value="ACYL_TRANSF_3 DOMAIN-CONTAINING PROTEIN"/>
    <property type="match status" value="1"/>
</dbReference>
<dbReference type="PANTHER" id="PTHR23028">
    <property type="entry name" value="ACETYLTRANSFERASE"/>
    <property type="match status" value="1"/>
</dbReference>
<dbReference type="InterPro" id="IPR002656">
    <property type="entry name" value="Acyl_transf_3_dom"/>
</dbReference>
<dbReference type="GO" id="GO:0000271">
    <property type="term" value="P:polysaccharide biosynthetic process"/>
    <property type="evidence" value="ECO:0007669"/>
    <property type="project" value="TreeGrafter"/>
</dbReference>
<reference evidence="3 4" key="1">
    <citation type="submission" date="2016-10" db="EMBL/GenBank/DDBJ databases">
        <authorList>
            <person name="de Groot N.N."/>
        </authorList>
    </citation>
    <scope>NUCLEOTIDE SEQUENCE [LARGE SCALE GENOMIC DNA]</scope>
    <source>
        <strain evidence="3 4">CGMCC 1.10076</strain>
    </source>
</reference>
<organism evidence="3 4">
    <name type="scientific">Flavobacterium noncentrifugens</name>
    <dbReference type="NCBI Taxonomy" id="1128970"/>
    <lineage>
        <taxon>Bacteria</taxon>
        <taxon>Pseudomonadati</taxon>
        <taxon>Bacteroidota</taxon>
        <taxon>Flavobacteriia</taxon>
        <taxon>Flavobacteriales</taxon>
        <taxon>Flavobacteriaceae</taxon>
        <taxon>Flavobacterium</taxon>
    </lineage>
</organism>
<dbReference type="GO" id="GO:0016020">
    <property type="term" value="C:membrane"/>
    <property type="evidence" value="ECO:0007669"/>
    <property type="project" value="TreeGrafter"/>
</dbReference>
<feature type="transmembrane region" description="Helical" evidence="1">
    <location>
        <begin position="169"/>
        <end position="188"/>
    </location>
</feature>
<dbReference type="EMBL" id="FNEZ01000002">
    <property type="protein sequence ID" value="SDJ62418.1"/>
    <property type="molecule type" value="Genomic_DNA"/>
</dbReference>
<keyword evidence="1" id="KW-0812">Transmembrane</keyword>
<protein>
    <submittedName>
        <fullName evidence="3">Peptidoglycan/LPS O-acetylase OafA/YrhL, contains acyltransferase and SGNH-hydrolase domains</fullName>
    </submittedName>
</protein>
<dbReference type="AlphaFoldDB" id="A0A1G8V8K7"/>
<evidence type="ECO:0000313" key="3">
    <source>
        <dbReference type="EMBL" id="SDJ62418.1"/>
    </source>
</evidence>
<evidence type="ECO:0000256" key="1">
    <source>
        <dbReference type="SAM" id="Phobius"/>
    </source>
</evidence>
<evidence type="ECO:0000313" key="4">
    <source>
        <dbReference type="Proteomes" id="UP000199580"/>
    </source>
</evidence>
<feature type="transmembrane region" description="Helical" evidence="1">
    <location>
        <begin position="332"/>
        <end position="354"/>
    </location>
</feature>
<feature type="domain" description="Acyltransferase 3" evidence="2">
    <location>
        <begin position="11"/>
        <end position="348"/>
    </location>
</feature>
<keyword evidence="1" id="KW-0472">Membrane</keyword>
<dbReference type="STRING" id="1128970.SAMN04487935_1235"/>
<keyword evidence="3" id="KW-0808">Transferase</keyword>
<feature type="transmembrane region" description="Helical" evidence="1">
    <location>
        <begin position="37"/>
        <end position="58"/>
    </location>
</feature>
<name>A0A1G8V8K7_9FLAO</name>
<keyword evidence="3" id="KW-0012">Acyltransferase</keyword>
<sequence>MTTNTKGRLRELDFLRGIAILLVLLRHQQLFDFTTKMGWVGVDLFFVLSGFLVSGLLFKEYLRFGDIKPGKFLIRRGFKIYPIYYLTYLLYLAIVIMKHRFNITGFLSDMFFVQNYVWGWGFAYVPSWSLAVEEHFYFGFALLMFVVIKTKAFKFGALQPNAAVTRFECFIVAVMVLCLFMRIFSNTYDPENVIRHITMTHLRIDSLFAGVLVSYWYYFRKEATFRIVKKQASVLLVIALLLVSFSPFFEFTKSVFVRTFGFTFLFIAFAILLLYFLTESEINKKLDRIFSKTAVDFVAKIGFASYSIYVIHTFYNGLAVAIVTFLNYKPNSAILFVLTSAASIFTGILMTKYLETYFLKIRDKYYPSRVSHKI</sequence>
<dbReference type="GO" id="GO:0016787">
    <property type="term" value="F:hydrolase activity"/>
    <property type="evidence" value="ECO:0007669"/>
    <property type="project" value="UniProtKB-KW"/>
</dbReference>
<evidence type="ECO:0000259" key="2">
    <source>
        <dbReference type="Pfam" id="PF01757"/>
    </source>
</evidence>
<dbReference type="InterPro" id="IPR050879">
    <property type="entry name" value="Acyltransferase_3"/>
</dbReference>
<dbReference type="RefSeq" id="WP_091392832.1">
    <property type="nucleotide sequence ID" value="NZ_BKAI01000003.1"/>
</dbReference>
<gene>
    <name evidence="3" type="ORF">SAMN04487935_1235</name>
</gene>
<accession>A0A1G8V8K7</accession>
<feature type="transmembrane region" description="Helical" evidence="1">
    <location>
        <begin position="78"/>
        <end position="97"/>
    </location>
</feature>
<feature type="transmembrane region" description="Helical" evidence="1">
    <location>
        <begin position="297"/>
        <end position="326"/>
    </location>
</feature>
<dbReference type="Proteomes" id="UP000199580">
    <property type="component" value="Unassembled WGS sequence"/>
</dbReference>
<proteinExistence type="predicted"/>
<keyword evidence="3" id="KW-0378">Hydrolase</keyword>
<feature type="transmembrane region" description="Helical" evidence="1">
    <location>
        <begin position="231"/>
        <end position="249"/>
    </location>
</feature>
<dbReference type="Pfam" id="PF01757">
    <property type="entry name" value="Acyl_transf_3"/>
    <property type="match status" value="1"/>
</dbReference>
<dbReference type="GO" id="GO:0016747">
    <property type="term" value="F:acyltransferase activity, transferring groups other than amino-acyl groups"/>
    <property type="evidence" value="ECO:0007669"/>
    <property type="project" value="InterPro"/>
</dbReference>
<feature type="transmembrane region" description="Helical" evidence="1">
    <location>
        <begin position="200"/>
        <end position="219"/>
    </location>
</feature>